<reference evidence="5 6" key="1">
    <citation type="journal article" date="2016" name="Nat. Commun.">
        <title>Thousands of microbial genomes shed light on interconnected biogeochemical processes in an aquifer system.</title>
        <authorList>
            <person name="Anantharaman K."/>
            <person name="Brown C.T."/>
            <person name="Hug L.A."/>
            <person name="Sharon I."/>
            <person name="Castelle C.J."/>
            <person name="Probst A.J."/>
            <person name="Thomas B.C."/>
            <person name="Singh A."/>
            <person name="Wilkins M.J."/>
            <person name="Karaoz U."/>
            <person name="Brodie E.L."/>
            <person name="Williams K.H."/>
            <person name="Hubbard S.S."/>
            <person name="Banfield J.F."/>
        </authorList>
    </citation>
    <scope>NUCLEOTIDE SEQUENCE [LARGE SCALE GENOMIC DNA]</scope>
</reference>
<dbReference type="CDD" id="cd06100">
    <property type="entry name" value="CCL_ACL-C"/>
    <property type="match status" value="1"/>
</dbReference>
<sequence>MTWKTAITKISDTGEVVRGHDLQDLVQTKSFVEVIFLLLKGELPNKKEASMMNALLVACVDHGVGAPSATVARTVASTGNSLHTAVGAGILTLGELHGGAIEGAAKFFQENVGEKNVENLLKELKDKKVRVPGFGHKVLAHDHRTDALFTAAKETGFYDKHCKFAVETEEVLNKISSKKLPLNIDGAMAAIISDMGFDWKVAKGFFIIGRVPGLVAHVCEQMMSGEGVKRIDEGEIEYVGK</sequence>
<evidence type="ECO:0000313" key="6">
    <source>
        <dbReference type="Proteomes" id="UP000177953"/>
    </source>
</evidence>
<dbReference type="PANTHER" id="PTHR11739:SF4">
    <property type="entry name" value="CITRATE SYNTHASE, PEROXISOMAL"/>
    <property type="match status" value="1"/>
</dbReference>
<dbReference type="GO" id="GO:0006099">
    <property type="term" value="P:tricarboxylic acid cycle"/>
    <property type="evidence" value="ECO:0007669"/>
    <property type="project" value="UniProtKB-UniPathway"/>
</dbReference>
<dbReference type="InterPro" id="IPR036969">
    <property type="entry name" value="Citrate_synthase_sf"/>
</dbReference>
<keyword evidence="4" id="KW-0808">Transferase</keyword>
<dbReference type="AlphaFoldDB" id="A0A1F6MDE6"/>
<dbReference type="Proteomes" id="UP000177953">
    <property type="component" value="Unassembled WGS sequence"/>
</dbReference>
<evidence type="ECO:0000256" key="4">
    <source>
        <dbReference type="ARBA" id="ARBA00022679"/>
    </source>
</evidence>
<dbReference type="GO" id="GO:0050440">
    <property type="term" value="F:2-methylcitrate synthase activity"/>
    <property type="evidence" value="ECO:0007669"/>
    <property type="project" value="TreeGrafter"/>
</dbReference>
<dbReference type="InterPro" id="IPR002020">
    <property type="entry name" value="Citrate_synthase"/>
</dbReference>
<name>A0A1F6MDE6_9BACT</name>
<dbReference type="InterPro" id="IPR016142">
    <property type="entry name" value="Citrate_synth-like_lrg_a-sub"/>
</dbReference>
<dbReference type="PANTHER" id="PTHR11739">
    <property type="entry name" value="CITRATE SYNTHASE"/>
    <property type="match status" value="1"/>
</dbReference>
<dbReference type="EC" id="2.3.3.16" evidence="3"/>
<comment type="pathway">
    <text evidence="1">Carbohydrate metabolism; tricarboxylic acid cycle.</text>
</comment>
<dbReference type="UniPathway" id="UPA00223"/>
<dbReference type="GO" id="GO:0019679">
    <property type="term" value="P:propionate metabolic process, methylcitrate cycle"/>
    <property type="evidence" value="ECO:0007669"/>
    <property type="project" value="TreeGrafter"/>
</dbReference>
<protein>
    <recommendedName>
        <fullName evidence="3">citrate synthase (unknown stereospecificity)</fullName>
        <ecNumber evidence="3">2.3.3.16</ecNumber>
    </recommendedName>
</protein>
<dbReference type="SUPFAM" id="SSF48256">
    <property type="entry name" value="Citrate synthase"/>
    <property type="match status" value="1"/>
</dbReference>
<organism evidence="5 6">
    <name type="scientific">Candidatus Magasanikbacteria bacterium RIFCSPHIGHO2_01_FULL_47_8</name>
    <dbReference type="NCBI Taxonomy" id="1798673"/>
    <lineage>
        <taxon>Bacteria</taxon>
        <taxon>Candidatus Magasanikiibacteriota</taxon>
    </lineage>
</organism>
<evidence type="ECO:0000256" key="3">
    <source>
        <dbReference type="ARBA" id="ARBA00012972"/>
    </source>
</evidence>
<dbReference type="InterPro" id="IPR016143">
    <property type="entry name" value="Citrate_synth-like_sm_a-sub"/>
</dbReference>
<gene>
    <name evidence="5" type="ORF">A2754_04060</name>
</gene>
<proteinExistence type="inferred from homology"/>
<dbReference type="GO" id="GO:0036440">
    <property type="term" value="F:citrate synthase activity"/>
    <property type="evidence" value="ECO:0007669"/>
    <property type="project" value="UniProtKB-EC"/>
</dbReference>
<dbReference type="GO" id="GO:0005975">
    <property type="term" value="P:carbohydrate metabolic process"/>
    <property type="evidence" value="ECO:0007669"/>
    <property type="project" value="TreeGrafter"/>
</dbReference>
<comment type="similarity">
    <text evidence="2">Belongs to the citrate synthase family.</text>
</comment>
<evidence type="ECO:0000256" key="2">
    <source>
        <dbReference type="ARBA" id="ARBA00010566"/>
    </source>
</evidence>
<dbReference type="Gene3D" id="1.10.230.10">
    <property type="entry name" value="Cytochrome P450-Terp, domain 2"/>
    <property type="match status" value="1"/>
</dbReference>
<dbReference type="EMBL" id="MFPU01000036">
    <property type="protein sequence ID" value="OGH69568.1"/>
    <property type="molecule type" value="Genomic_DNA"/>
</dbReference>
<comment type="caution">
    <text evidence="5">The sequence shown here is derived from an EMBL/GenBank/DDBJ whole genome shotgun (WGS) entry which is preliminary data.</text>
</comment>
<dbReference type="NCBIfam" id="NF004869">
    <property type="entry name" value="PRK06224.1-6"/>
    <property type="match status" value="1"/>
</dbReference>
<dbReference type="Pfam" id="PF00285">
    <property type="entry name" value="Citrate_synt"/>
    <property type="match status" value="1"/>
</dbReference>
<evidence type="ECO:0000313" key="5">
    <source>
        <dbReference type="EMBL" id="OGH69568.1"/>
    </source>
</evidence>
<evidence type="ECO:0000256" key="1">
    <source>
        <dbReference type="ARBA" id="ARBA00005163"/>
    </source>
</evidence>
<dbReference type="Gene3D" id="1.10.580.10">
    <property type="entry name" value="Citrate Synthase, domain 1"/>
    <property type="match status" value="2"/>
</dbReference>
<accession>A0A1F6MDE6</accession>